<dbReference type="Ensembl" id="ENSOSIT00000041361.1">
    <property type="protein sequence ID" value="ENSOSIP00000039246.1"/>
    <property type="gene ID" value="ENSOSIG00000019277.1"/>
</dbReference>
<accession>A0A8C7Z6Z4</accession>
<proteinExistence type="predicted"/>
<evidence type="ECO:0000313" key="1">
    <source>
        <dbReference type="Ensembl" id="ENSOSIP00000039246.1"/>
    </source>
</evidence>
<name>A0A8C7Z6Z4_9TELE</name>
<dbReference type="PANTHER" id="PTHR22684">
    <property type="entry name" value="NULP1-RELATED"/>
    <property type="match status" value="1"/>
</dbReference>
<dbReference type="Pfam" id="PF04910">
    <property type="entry name" value="Tcf25"/>
    <property type="match status" value="1"/>
</dbReference>
<keyword evidence="2" id="KW-1185">Reference proteome</keyword>
<evidence type="ECO:0000313" key="2">
    <source>
        <dbReference type="Proteomes" id="UP000694383"/>
    </source>
</evidence>
<dbReference type="PANTHER" id="PTHR22684:SF0">
    <property type="entry name" value="RIBOSOME QUALITY CONTROL COMPLEX SUBUNIT TCF25"/>
    <property type="match status" value="1"/>
</dbReference>
<dbReference type="Proteomes" id="UP000694383">
    <property type="component" value="Unplaced"/>
</dbReference>
<reference evidence="1" key="1">
    <citation type="submission" date="2025-08" db="UniProtKB">
        <authorList>
            <consortium name="Ensembl"/>
        </authorList>
    </citation>
    <scope>IDENTIFICATION</scope>
</reference>
<dbReference type="AlphaFoldDB" id="A0A8C7Z6Z4"/>
<dbReference type="SUPFAM" id="SSF48452">
    <property type="entry name" value="TPR-like"/>
    <property type="match status" value="1"/>
</dbReference>
<dbReference type="InterPro" id="IPR011990">
    <property type="entry name" value="TPR-like_helical_dom_sf"/>
</dbReference>
<dbReference type="InterPro" id="IPR006994">
    <property type="entry name" value="TCF25/Rqc1"/>
</dbReference>
<organism evidence="1 2">
    <name type="scientific">Oryzias sinensis</name>
    <name type="common">Chinese medaka</name>
    <dbReference type="NCBI Taxonomy" id="183150"/>
    <lineage>
        <taxon>Eukaryota</taxon>
        <taxon>Metazoa</taxon>
        <taxon>Chordata</taxon>
        <taxon>Craniata</taxon>
        <taxon>Vertebrata</taxon>
        <taxon>Euteleostomi</taxon>
        <taxon>Actinopterygii</taxon>
        <taxon>Neopterygii</taxon>
        <taxon>Teleostei</taxon>
        <taxon>Neoteleostei</taxon>
        <taxon>Acanthomorphata</taxon>
        <taxon>Ovalentaria</taxon>
        <taxon>Atherinomorphae</taxon>
        <taxon>Beloniformes</taxon>
        <taxon>Adrianichthyidae</taxon>
        <taxon>Oryziinae</taxon>
        <taxon>Oryzias</taxon>
    </lineage>
</organism>
<reference evidence="1" key="2">
    <citation type="submission" date="2025-09" db="UniProtKB">
        <authorList>
            <consortium name="Ensembl"/>
        </authorList>
    </citation>
    <scope>IDENTIFICATION</scope>
</reference>
<dbReference type="GeneTree" id="ENSGT00390000005563"/>
<dbReference type="Gene3D" id="1.25.40.10">
    <property type="entry name" value="Tetratricopeptide repeat domain"/>
    <property type="match status" value="1"/>
</dbReference>
<dbReference type="GO" id="GO:1990112">
    <property type="term" value="C:RQC complex"/>
    <property type="evidence" value="ECO:0007669"/>
    <property type="project" value="TreeGrafter"/>
</dbReference>
<protein>
    <submittedName>
        <fullName evidence="1">Transcription factor 25 (basic helix-loop-helix)</fullName>
    </submittedName>
</protein>
<sequence>MAVKLLTFCHQTQFYSKFNYLLSLYIITAFRSYAEPHASSDNIDLLLENLEQSNGVSLQNEDCGGSDRRSMLHVEHRNLNPETELKRYFGARAVLGDLRPRQRNRHFHRSTWMTSPKDSWPRFTRPGISMTLLETKDGIQYFTFEHSRDYQHVQFKFLDAVESMDPNNIVALLQLNPYHIDSLLQLSDVCRIQEDQEMARDLIERALFSFECAFHPLFSLTSGSSRLDYLRPENRAFFLALYKHMMFLEKRGCPRTALEYCKFILSLDPDSDPLCMLLVIDFLALRSREYKYLLQIYQEWEEHRNLSQLPNFAFSTALCHFHLSQQEDVDADERAKLREEANQILQNALIMFPGVLMPLLDLCTVQADTAVTSHSFFGIKNQIGQLPALAELTALYVGRTYNLWREAPVMLWLEESVKEVLRRVDAKDPLVEDCQNKRKQRYQSAPRNIHRHVLLSEIKEATSSLPLVRKSFQFCENNVIIPYLVLYRNCCWIVWREPRLQTESQVPDNGERWRGCLKKTVLQENGFFNLLLVFYKFAVNVGRMKRRSFCPDISEQTALSQKAQHTCP</sequence>